<evidence type="ECO:0000256" key="5">
    <source>
        <dbReference type="ARBA" id="ARBA00022840"/>
    </source>
</evidence>
<feature type="compositionally biased region" description="Polar residues" evidence="11">
    <location>
        <begin position="613"/>
        <end position="623"/>
    </location>
</feature>
<dbReference type="InterPro" id="IPR027417">
    <property type="entry name" value="P-loop_NTPase"/>
</dbReference>
<evidence type="ECO:0000256" key="8">
    <source>
        <dbReference type="ARBA" id="ARBA00034808"/>
    </source>
</evidence>
<dbReference type="GO" id="GO:0005524">
    <property type="term" value="F:ATP binding"/>
    <property type="evidence" value="ECO:0007669"/>
    <property type="project" value="UniProtKB-UniRule"/>
</dbReference>
<dbReference type="InterPro" id="IPR014016">
    <property type="entry name" value="UvrD-like_ATP-bd"/>
</dbReference>
<comment type="similarity">
    <text evidence="1">Belongs to the helicase family. UvrD subfamily.</text>
</comment>
<dbReference type="Pfam" id="PF13361">
    <property type="entry name" value="UvrD_C"/>
    <property type="match status" value="2"/>
</dbReference>
<dbReference type="SUPFAM" id="SSF52540">
    <property type="entry name" value="P-loop containing nucleoside triphosphate hydrolases"/>
    <property type="match status" value="1"/>
</dbReference>
<dbReference type="GO" id="GO:0005829">
    <property type="term" value="C:cytosol"/>
    <property type="evidence" value="ECO:0007669"/>
    <property type="project" value="TreeGrafter"/>
</dbReference>
<dbReference type="OrthoDB" id="7313616at2"/>
<gene>
    <name evidence="14" type="ORF">BB934_31340</name>
</gene>
<evidence type="ECO:0000259" key="12">
    <source>
        <dbReference type="PROSITE" id="PS51198"/>
    </source>
</evidence>
<evidence type="ECO:0000313" key="14">
    <source>
        <dbReference type="EMBL" id="ANY82746.1"/>
    </source>
</evidence>
<dbReference type="CDD" id="cd17932">
    <property type="entry name" value="DEXQc_UvrD"/>
    <property type="match status" value="1"/>
</dbReference>
<comment type="catalytic activity">
    <reaction evidence="9">
        <text>ATP + H2O = ADP + phosphate + H(+)</text>
        <dbReference type="Rhea" id="RHEA:13065"/>
        <dbReference type="ChEBI" id="CHEBI:15377"/>
        <dbReference type="ChEBI" id="CHEBI:15378"/>
        <dbReference type="ChEBI" id="CHEBI:30616"/>
        <dbReference type="ChEBI" id="CHEBI:43474"/>
        <dbReference type="ChEBI" id="CHEBI:456216"/>
        <dbReference type="EC" id="5.6.2.4"/>
    </reaction>
</comment>
<dbReference type="InterPro" id="IPR000212">
    <property type="entry name" value="DNA_helicase_UvrD/REP"/>
</dbReference>
<proteinExistence type="inferred from homology"/>
<evidence type="ECO:0000256" key="1">
    <source>
        <dbReference type="ARBA" id="ARBA00009922"/>
    </source>
</evidence>
<comment type="catalytic activity">
    <reaction evidence="7">
        <text>Couples ATP hydrolysis with the unwinding of duplex DNA by translocating in the 3'-5' direction.</text>
        <dbReference type="EC" id="5.6.2.4"/>
    </reaction>
</comment>
<dbReference type="CDD" id="cd18807">
    <property type="entry name" value="SF1_C_UvrD"/>
    <property type="match status" value="1"/>
</dbReference>
<organism evidence="14">
    <name type="scientific">Microvirga ossetica</name>
    <dbReference type="NCBI Taxonomy" id="1882682"/>
    <lineage>
        <taxon>Bacteria</taxon>
        <taxon>Pseudomonadati</taxon>
        <taxon>Pseudomonadota</taxon>
        <taxon>Alphaproteobacteria</taxon>
        <taxon>Hyphomicrobiales</taxon>
        <taxon>Methylobacteriaceae</taxon>
        <taxon>Microvirga</taxon>
    </lineage>
</organism>
<dbReference type="InterPro" id="IPR013986">
    <property type="entry name" value="DExx_box_DNA_helicase_dom_sf"/>
</dbReference>
<dbReference type="PROSITE" id="PS51198">
    <property type="entry name" value="UVRD_HELICASE_ATP_BIND"/>
    <property type="match status" value="1"/>
</dbReference>
<keyword evidence="5 10" id="KW-0067">ATP-binding</keyword>
<dbReference type="PROSITE" id="PS51217">
    <property type="entry name" value="UVRD_HELICASE_CTER"/>
    <property type="match status" value="1"/>
</dbReference>
<evidence type="ECO:0000256" key="4">
    <source>
        <dbReference type="ARBA" id="ARBA00022806"/>
    </source>
</evidence>
<dbReference type="PANTHER" id="PTHR11070">
    <property type="entry name" value="UVRD / RECB / PCRA DNA HELICASE FAMILY MEMBER"/>
    <property type="match status" value="1"/>
</dbReference>
<evidence type="ECO:0000256" key="10">
    <source>
        <dbReference type="PROSITE-ProRule" id="PRU00560"/>
    </source>
</evidence>
<dbReference type="Gene3D" id="1.10.486.10">
    <property type="entry name" value="PCRA, domain 4"/>
    <property type="match status" value="2"/>
</dbReference>
<dbReference type="EMBL" id="CP016617">
    <property type="protein sequence ID" value="ANY82746.1"/>
    <property type="molecule type" value="Genomic_DNA"/>
</dbReference>
<sequence>MPLDPSQRRAATCDAPIQLTLAGPGSGKTSTLTGRFIHLVRQGIDPRRILAVTFTKKAVEEMRQRISAALPDLLPKQLEIFTFHGFAYRYLRRNPAVAGLPSTIQLWDTPEQRAVFSKRRMYWNEDEDILDIIGSAKERLLDARTFEASLDRGDEVGRSAVEFFRVYEEALNRAGAIDFADMVPRLVQAMDGDPHYGRSIVRAYDHLLVDEYQDVNPGQDLLISHFVRAGVKLWAVGDDDQTLYAFRASDVRYILDFQERYPGGQVHILDRNYRSAPGIVRTAKKLIRKNEGRVDKDYSAVNQGACDIVVRGYSMPAVEARQVAAAISQLISKGLETRQMAVLYRSGTIGIHFQAALRALDIPFEVRGAGDFWQSSPAKLFVGSLFYLRDPRSAEALEKMGMGKRGDITRERLDLIDRRTRREFQSSCAQVQRIVAEALPIRASSRERAEWESIVDGVAMLAASCSSVEELEMRIAEQTQATRRSHANSVVLSTVHSAKGLEWDTVFLVGVEDGVMPHSNSADIEEERRVAYVAITRAKRRLALTYAAERFGTKSDPSPFLFEMHHREVIWTSPNMAGADSRLPLASLGERAQLATKKSNPKSGPTARRISRETASSGATPWTSREDTRLQAAYASSSSLEEMSLILKRSPDEIVSRLVALKFLPTRNPYDALSAEYLRRSLR</sequence>
<feature type="binding site" evidence="10">
    <location>
        <begin position="22"/>
        <end position="29"/>
    </location>
    <ligand>
        <name>ATP</name>
        <dbReference type="ChEBI" id="CHEBI:30616"/>
    </ligand>
</feature>
<dbReference type="Gene3D" id="3.40.50.300">
    <property type="entry name" value="P-loop containing nucleotide triphosphate hydrolases"/>
    <property type="match status" value="3"/>
</dbReference>
<reference evidence="14" key="1">
    <citation type="submission" date="2016-07" db="EMBL/GenBank/DDBJ databases">
        <title>Microvirga ossetica sp. nov. a new species of rhizobia isolated from root nodules of the legume species Vicia alpestris Steven originated from North Ossetia region in the Caucasus.</title>
        <authorList>
            <person name="Safronova V.I."/>
            <person name="Kuznetsova I.G."/>
            <person name="Sazanova A.L."/>
            <person name="Belimov A."/>
            <person name="Andronov E."/>
            <person name="Osledkin Y.S."/>
            <person name="Onishchuk O.P."/>
            <person name="Kurchak O.N."/>
            <person name="Shaposhnikov A.I."/>
            <person name="Willems A."/>
            <person name="Tikhonovich I.A."/>
        </authorList>
    </citation>
    <scope>NUCLEOTIDE SEQUENCE [LARGE SCALE GENOMIC DNA]</scope>
    <source>
        <strain evidence="14">V5/3M</strain>
        <plasmid evidence="14">unnamed1</plasmid>
    </source>
</reference>
<feature type="domain" description="UvrD-like helicase C-terminal" evidence="13">
    <location>
        <begin position="277"/>
        <end position="500"/>
    </location>
</feature>
<evidence type="ECO:0000256" key="2">
    <source>
        <dbReference type="ARBA" id="ARBA00022741"/>
    </source>
</evidence>
<name>A0A1B2ERZ3_9HYPH</name>
<dbReference type="GO" id="GO:0033202">
    <property type="term" value="C:DNA helicase complex"/>
    <property type="evidence" value="ECO:0007669"/>
    <property type="project" value="TreeGrafter"/>
</dbReference>
<feature type="region of interest" description="Disordered" evidence="11">
    <location>
        <begin position="593"/>
        <end position="624"/>
    </location>
</feature>
<keyword evidence="6" id="KW-0413">Isomerase</keyword>
<dbReference type="Pfam" id="PF00580">
    <property type="entry name" value="UvrD-helicase"/>
    <property type="match status" value="1"/>
</dbReference>
<dbReference type="RefSeq" id="WP_099513848.1">
    <property type="nucleotide sequence ID" value="NZ_CP016617.1"/>
</dbReference>
<dbReference type="AlphaFoldDB" id="A0A1B2ERZ3"/>
<dbReference type="KEGG" id="moc:BB934_31340"/>
<feature type="domain" description="UvrD-like helicase ATP-binding" evidence="12">
    <location>
        <begin position="1"/>
        <end position="276"/>
    </location>
</feature>
<dbReference type="GO" id="GO:0000725">
    <property type="term" value="P:recombinational repair"/>
    <property type="evidence" value="ECO:0007669"/>
    <property type="project" value="TreeGrafter"/>
</dbReference>
<evidence type="ECO:0000256" key="11">
    <source>
        <dbReference type="SAM" id="MobiDB-lite"/>
    </source>
</evidence>
<protein>
    <recommendedName>
        <fullName evidence="8">DNA 3'-5' helicase</fullName>
        <ecNumber evidence="8">5.6.2.4</ecNumber>
    </recommendedName>
</protein>
<evidence type="ECO:0000256" key="3">
    <source>
        <dbReference type="ARBA" id="ARBA00022801"/>
    </source>
</evidence>
<geneLocation type="plasmid" evidence="14">
    <name>unnamed1</name>
</geneLocation>
<accession>A0A1B2ERZ3</accession>
<keyword evidence="3 10" id="KW-0378">Hydrolase</keyword>
<dbReference type="GO" id="GO:0043138">
    <property type="term" value="F:3'-5' DNA helicase activity"/>
    <property type="evidence" value="ECO:0007669"/>
    <property type="project" value="UniProtKB-EC"/>
</dbReference>
<dbReference type="Gene3D" id="1.10.10.160">
    <property type="match status" value="1"/>
</dbReference>
<evidence type="ECO:0000259" key="13">
    <source>
        <dbReference type="PROSITE" id="PS51217"/>
    </source>
</evidence>
<keyword evidence="14" id="KW-0614">Plasmid</keyword>
<dbReference type="GO" id="GO:0016887">
    <property type="term" value="F:ATP hydrolysis activity"/>
    <property type="evidence" value="ECO:0007669"/>
    <property type="project" value="RHEA"/>
</dbReference>
<dbReference type="EC" id="5.6.2.4" evidence="8"/>
<dbReference type="InterPro" id="IPR014017">
    <property type="entry name" value="DNA_helicase_UvrD-like_C"/>
</dbReference>
<dbReference type="GO" id="GO:0003677">
    <property type="term" value="F:DNA binding"/>
    <property type="evidence" value="ECO:0007669"/>
    <property type="project" value="InterPro"/>
</dbReference>
<evidence type="ECO:0000256" key="9">
    <source>
        <dbReference type="ARBA" id="ARBA00048988"/>
    </source>
</evidence>
<evidence type="ECO:0000256" key="6">
    <source>
        <dbReference type="ARBA" id="ARBA00023235"/>
    </source>
</evidence>
<keyword evidence="2 10" id="KW-0547">Nucleotide-binding</keyword>
<dbReference type="PANTHER" id="PTHR11070:SF59">
    <property type="entry name" value="DNA 3'-5' HELICASE"/>
    <property type="match status" value="1"/>
</dbReference>
<evidence type="ECO:0000256" key="7">
    <source>
        <dbReference type="ARBA" id="ARBA00034617"/>
    </source>
</evidence>
<keyword evidence="4 10" id="KW-0347">Helicase</keyword>